<reference evidence="2" key="1">
    <citation type="submission" date="2020-10" db="EMBL/GenBank/DDBJ databases">
        <title>Dehalococcoides mccartyi of a TCE/Cr reducing biochatode.</title>
        <authorList>
            <person name="Matturro B."/>
        </authorList>
    </citation>
    <scope>NUCLEOTIDE SEQUENCE</scope>
    <source>
        <strain evidence="2">Bin4</strain>
    </source>
</reference>
<feature type="transmembrane region" description="Helical" evidence="1">
    <location>
        <begin position="105"/>
        <end position="131"/>
    </location>
</feature>
<feature type="transmembrane region" description="Helical" evidence="1">
    <location>
        <begin position="174"/>
        <end position="202"/>
    </location>
</feature>
<dbReference type="EMBL" id="JADIIN010000063">
    <property type="protein sequence ID" value="MBF4469296.1"/>
    <property type="molecule type" value="Genomic_DNA"/>
</dbReference>
<name>A0A843AJB9_METAZ</name>
<dbReference type="RefSeq" id="WP_052332187.1">
    <property type="nucleotide sequence ID" value="NZ_JADIIN010000063.1"/>
</dbReference>
<keyword evidence="1" id="KW-0472">Membrane</keyword>
<keyword evidence="1" id="KW-0812">Transmembrane</keyword>
<evidence type="ECO:0000313" key="2">
    <source>
        <dbReference type="EMBL" id="MBF4469296.1"/>
    </source>
</evidence>
<protein>
    <submittedName>
        <fullName evidence="2">Stage II sporulation protein M</fullName>
    </submittedName>
</protein>
<accession>A0A843AJB9</accession>
<comment type="caution">
    <text evidence="2">The sequence shown here is derived from an EMBL/GenBank/DDBJ whole genome shotgun (WGS) entry which is preliminary data.</text>
</comment>
<feature type="transmembrane region" description="Helical" evidence="1">
    <location>
        <begin position="12"/>
        <end position="33"/>
    </location>
</feature>
<dbReference type="PANTHER" id="PTHR35337:SF1">
    <property type="entry name" value="SLR1478 PROTEIN"/>
    <property type="match status" value="1"/>
</dbReference>
<gene>
    <name evidence="2" type="ORF">ISP01_07795</name>
</gene>
<proteinExistence type="predicted"/>
<feature type="transmembrane region" description="Helical" evidence="1">
    <location>
        <begin position="69"/>
        <end position="93"/>
    </location>
</feature>
<evidence type="ECO:0000256" key="1">
    <source>
        <dbReference type="SAM" id="Phobius"/>
    </source>
</evidence>
<organism evidence="2 3">
    <name type="scientific">Methanobrevibacter arboriphilus</name>
    <dbReference type="NCBI Taxonomy" id="39441"/>
    <lineage>
        <taxon>Archaea</taxon>
        <taxon>Methanobacteriati</taxon>
        <taxon>Methanobacteriota</taxon>
        <taxon>Methanomada group</taxon>
        <taxon>Methanobacteria</taxon>
        <taxon>Methanobacteriales</taxon>
        <taxon>Methanobacteriaceae</taxon>
        <taxon>Methanobrevibacter</taxon>
    </lineage>
</organism>
<dbReference type="Proteomes" id="UP000658733">
    <property type="component" value="Unassembled WGS sequence"/>
</dbReference>
<dbReference type="AlphaFoldDB" id="A0A843AJB9"/>
<keyword evidence="1" id="KW-1133">Transmembrane helix</keyword>
<sequence length="205" mass="23020">MKSAFSENKFIILFSTLLFVIPMLFGYFFASYISEAMNPVINSFRERVQQGDIQLTHDSIFFNNVYVGIILYCGAITFGLLTASVLISNGIFIGYFATKMPLYSFLLLTLPHGIFEIPAIIIAGSSGFIMFKFLVEFFKGIVKPVITNDEVRLSVKNRIANSLNNNINRLTQSLVLLGFSVVLFIIAAFIEAYLTIGIARLFMIF</sequence>
<dbReference type="PANTHER" id="PTHR35337">
    <property type="entry name" value="SLR1478 PROTEIN"/>
    <property type="match status" value="1"/>
</dbReference>
<dbReference type="InterPro" id="IPR002798">
    <property type="entry name" value="SpoIIM-like"/>
</dbReference>
<evidence type="ECO:0000313" key="3">
    <source>
        <dbReference type="Proteomes" id="UP000658733"/>
    </source>
</evidence>
<dbReference type="Pfam" id="PF01944">
    <property type="entry name" value="SpoIIM"/>
    <property type="match status" value="1"/>
</dbReference>